<organism evidence="2 3">
    <name type="scientific">Chlamydomonas incerta</name>
    <dbReference type="NCBI Taxonomy" id="51695"/>
    <lineage>
        <taxon>Eukaryota</taxon>
        <taxon>Viridiplantae</taxon>
        <taxon>Chlorophyta</taxon>
        <taxon>core chlorophytes</taxon>
        <taxon>Chlorophyceae</taxon>
        <taxon>CS clade</taxon>
        <taxon>Chlamydomonadales</taxon>
        <taxon>Chlamydomonadaceae</taxon>
        <taxon>Chlamydomonas</taxon>
    </lineage>
</organism>
<evidence type="ECO:0000313" key="3">
    <source>
        <dbReference type="Proteomes" id="UP000650467"/>
    </source>
</evidence>
<dbReference type="Proteomes" id="UP000650467">
    <property type="component" value="Unassembled WGS sequence"/>
</dbReference>
<feature type="region of interest" description="Disordered" evidence="1">
    <location>
        <begin position="451"/>
        <end position="507"/>
    </location>
</feature>
<evidence type="ECO:0000313" key="2">
    <source>
        <dbReference type="EMBL" id="KAG2428175.1"/>
    </source>
</evidence>
<accession>A0A835SWM5</accession>
<proteinExistence type="predicted"/>
<dbReference type="AlphaFoldDB" id="A0A835SWM5"/>
<gene>
    <name evidence="2" type="ORF">HXX76_011855</name>
</gene>
<comment type="caution">
    <text evidence="2">The sequence shown here is derived from an EMBL/GenBank/DDBJ whole genome shotgun (WGS) entry which is preliminary data.</text>
</comment>
<dbReference type="OrthoDB" id="559063at2759"/>
<feature type="compositionally biased region" description="Low complexity" evidence="1">
    <location>
        <begin position="402"/>
        <end position="420"/>
    </location>
</feature>
<evidence type="ECO:0000256" key="1">
    <source>
        <dbReference type="SAM" id="MobiDB-lite"/>
    </source>
</evidence>
<protein>
    <submittedName>
        <fullName evidence="2">Uncharacterized protein</fullName>
    </submittedName>
</protein>
<name>A0A835SWM5_CHLIN</name>
<feature type="region of interest" description="Disordered" evidence="1">
    <location>
        <begin position="384"/>
        <end position="430"/>
    </location>
</feature>
<reference evidence="2" key="1">
    <citation type="journal article" date="2020" name="bioRxiv">
        <title>Comparative genomics of Chlamydomonas.</title>
        <authorList>
            <person name="Craig R.J."/>
            <person name="Hasan A.R."/>
            <person name="Ness R.W."/>
            <person name="Keightley P.D."/>
        </authorList>
    </citation>
    <scope>NUCLEOTIDE SEQUENCE</scope>
    <source>
        <strain evidence="2">SAG 7.73</strain>
    </source>
</reference>
<feature type="compositionally biased region" description="Low complexity" evidence="1">
    <location>
        <begin position="463"/>
        <end position="491"/>
    </location>
</feature>
<dbReference type="EMBL" id="JAEHOC010000036">
    <property type="protein sequence ID" value="KAG2428175.1"/>
    <property type="molecule type" value="Genomic_DNA"/>
</dbReference>
<keyword evidence="3" id="KW-1185">Reference proteome</keyword>
<feature type="compositionally biased region" description="Gly residues" evidence="1">
    <location>
        <begin position="421"/>
        <end position="430"/>
    </location>
</feature>
<sequence length="507" mass="50661">MLRKLEAMTTAEGAAAAAAGPDGQAGGRVAMLLNDKTMENRAGFFKDKAGAIHMELLQTAVNEAIEVIGAIDRARFLPKFLFGGRLNARVQGATESLAQARKRFCESLTTGRVLGEYMADGMRQLQAEHEEKLYNNGSILLRYDGKAKRFKVDPDTNALAAGLLRSAAAAAAAAAVGGGGGAPRAPASKAWQEVLDSQAKCMALTSSSKLEQCSRPPKQLFLVQDSGGTQELKAALYLCKQHGTAGQGANDFLSSSITTLEDGLTAQRKIPAAEASVPAVADLHFRTVADGAEAPFSGCRAVFSMSVAQLQKVQDGGPSAWAELRDKLDKSKQRLLHSCAMCGKPPKAFLAEVAQRGQAGSHRMLVICGSCRYSRVRKRMVADGGGREGMAPAAGSRGNGSGAATATGGAAAGSSSAAAANGGGASGSRGNGTGAGTVAGGAAAVNSGGEGMAPAGSRGNGSGTATAAGRGAAAGSSGGAAAAGEGVAPAGGSRGNGSGAAAAGQLH</sequence>